<sequence length="235" mass="24039">MALSQNGRSSRRRTNDAGQPQPTRQARDGGGHLPSAPRERRPLLAALAVLLIVGGALLAGLLAMRLDQRAQMLAAKDTIKAGQVIDKEDLVSASVSSDLTTLVRADQIDQVVGRTARVEISKGQLLDTSQLATDPVPGGDLQVVGVSANAGRFPAGGLQPGDKVDIVDIGSQNVIVSDAQVLAAKPSSGTSDDWTSGAVISVLVDKKGAAKLASASANGTIAVILTASGQPIKES</sequence>
<dbReference type="Pfam" id="PF08666">
    <property type="entry name" value="SAF"/>
    <property type="match status" value="1"/>
</dbReference>
<keyword evidence="4" id="KW-0966">Cell projection</keyword>
<feature type="transmembrane region" description="Helical" evidence="2">
    <location>
        <begin position="43"/>
        <end position="63"/>
    </location>
</feature>
<evidence type="ECO:0000259" key="3">
    <source>
        <dbReference type="SMART" id="SM00858"/>
    </source>
</evidence>
<feature type="domain" description="SAF" evidence="3">
    <location>
        <begin position="70"/>
        <end position="132"/>
    </location>
</feature>
<dbReference type="Proteomes" id="UP000186857">
    <property type="component" value="Unassembled WGS sequence"/>
</dbReference>
<comment type="caution">
    <text evidence="4">The sequence shown here is derived from an EMBL/GenBank/DDBJ whole genome shotgun (WGS) entry which is preliminary data.</text>
</comment>
<keyword evidence="2" id="KW-1133">Transmembrane helix</keyword>
<keyword evidence="4" id="KW-0282">Flagellum</keyword>
<organism evidence="4 5">
    <name type="scientific">Actinomyces oris</name>
    <dbReference type="NCBI Taxonomy" id="544580"/>
    <lineage>
        <taxon>Bacteria</taxon>
        <taxon>Bacillati</taxon>
        <taxon>Actinomycetota</taxon>
        <taxon>Actinomycetes</taxon>
        <taxon>Actinomycetales</taxon>
        <taxon>Actinomycetaceae</taxon>
        <taxon>Actinomyces</taxon>
    </lineage>
</organism>
<dbReference type="AlphaFoldDB" id="A0A1Q8VEG0"/>
<feature type="region of interest" description="Disordered" evidence="1">
    <location>
        <begin position="1"/>
        <end position="37"/>
    </location>
</feature>
<evidence type="ECO:0000313" key="5">
    <source>
        <dbReference type="Proteomes" id="UP000186857"/>
    </source>
</evidence>
<evidence type="ECO:0000256" key="1">
    <source>
        <dbReference type="SAM" id="MobiDB-lite"/>
    </source>
</evidence>
<dbReference type="InterPro" id="IPR013974">
    <property type="entry name" value="SAF"/>
</dbReference>
<keyword evidence="2" id="KW-0472">Membrane</keyword>
<dbReference type="Gene3D" id="3.90.1210.10">
    <property type="entry name" value="Antifreeze-like/N-acetylneuraminic acid synthase C-terminal domain"/>
    <property type="match status" value="1"/>
</dbReference>
<reference evidence="4 5" key="1">
    <citation type="submission" date="2016-12" db="EMBL/GenBank/DDBJ databases">
        <title>Genomic Comparison of strains in the 'Actinomyces naeslundii' Group.</title>
        <authorList>
            <person name="Mughal S.R."/>
            <person name="Do T."/>
            <person name="Gilbert S.C."/>
            <person name="Witherden E.A."/>
            <person name="Didelot X."/>
            <person name="Beighton D."/>
        </authorList>
    </citation>
    <scope>NUCLEOTIDE SEQUENCE [LARGE SCALE GENOMIC DNA]</scope>
    <source>
        <strain evidence="4 5">CCUG 33920</strain>
    </source>
</reference>
<name>A0A1Q8VEG0_9ACTO</name>
<dbReference type="SMART" id="SM00858">
    <property type="entry name" value="SAF"/>
    <property type="match status" value="1"/>
</dbReference>
<evidence type="ECO:0000256" key="2">
    <source>
        <dbReference type="SAM" id="Phobius"/>
    </source>
</evidence>
<accession>A0A1Q8VEG0</accession>
<evidence type="ECO:0000313" key="4">
    <source>
        <dbReference type="EMBL" id="OLO46498.1"/>
    </source>
</evidence>
<protein>
    <submittedName>
        <fullName evidence="4">Flagellar biosynthesis protein FlgA</fullName>
    </submittedName>
</protein>
<dbReference type="EMBL" id="MSKJ01000001">
    <property type="protein sequence ID" value="OLO46498.1"/>
    <property type="molecule type" value="Genomic_DNA"/>
</dbReference>
<dbReference type="OrthoDB" id="3254634at2"/>
<keyword evidence="4" id="KW-0969">Cilium</keyword>
<dbReference type="RefSeq" id="WP_075375929.1">
    <property type="nucleotide sequence ID" value="NZ_MSKJ01000001.1"/>
</dbReference>
<keyword evidence="2" id="KW-0812">Transmembrane</keyword>
<gene>
    <name evidence="4" type="ORF">BKH29_01415</name>
</gene>
<dbReference type="CDD" id="cd11614">
    <property type="entry name" value="SAF_CpaB_FlgA_like"/>
    <property type="match status" value="1"/>
</dbReference>
<proteinExistence type="predicted"/>